<dbReference type="Proteomes" id="UP000314294">
    <property type="component" value="Unassembled WGS sequence"/>
</dbReference>
<sequence length="170" mass="19688">MMPVPRTDRRTGAFYAHLFPKYPPCLTNLCCRRPELKVTCWLGQGLQHRTWVQLPYLPSCLVLQPVEQPLFRSVCPTLMDQNRWIPIMMDLYTLLFTLQLACALFCHFYCSFSFQTDTTDKEVGARHEIASGFVPISIARGEMREIEEAGKRAEMPLSTRFDRNAEIPVR</sequence>
<reference evidence="1 2" key="1">
    <citation type="submission" date="2019-03" db="EMBL/GenBank/DDBJ databases">
        <title>First draft genome of Liparis tanakae, snailfish: a comprehensive survey of snailfish specific genes.</title>
        <authorList>
            <person name="Kim W."/>
            <person name="Song I."/>
            <person name="Jeong J.-H."/>
            <person name="Kim D."/>
            <person name="Kim S."/>
            <person name="Ryu S."/>
            <person name="Song J.Y."/>
            <person name="Lee S.K."/>
        </authorList>
    </citation>
    <scope>NUCLEOTIDE SEQUENCE [LARGE SCALE GENOMIC DNA]</scope>
    <source>
        <tissue evidence="1">Muscle</tissue>
    </source>
</reference>
<comment type="caution">
    <text evidence="1">The sequence shown here is derived from an EMBL/GenBank/DDBJ whole genome shotgun (WGS) entry which is preliminary data.</text>
</comment>
<organism evidence="1 2">
    <name type="scientific">Liparis tanakae</name>
    <name type="common">Tanaka's snailfish</name>
    <dbReference type="NCBI Taxonomy" id="230148"/>
    <lineage>
        <taxon>Eukaryota</taxon>
        <taxon>Metazoa</taxon>
        <taxon>Chordata</taxon>
        <taxon>Craniata</taxon>
        <taxon>Vertebrata</taxon>
        <taxon>Euteleostomi</taxon>
        <taxon>Actinopterygii</taxon>
        <taxon>Neopterygii</taxon>
        <taxon>Teleostei</taxon>
        <taxon>Neoteleostei</taxon>
        <taxon>Acanthomorphata</taxon>
        <taxon>Eupercaria</taxon>
        <taxon>Perciformes</taxon>
        <taxon>Cottioidei</taxon>
        <taxon>Cottales</taxon>
        <taxon>Liparidae</taxon>
        <taxon>Liparis</taxon>
    </lineage>
</organism>
<dbReference type="AlphaFoldDB" id="A0A4Z2J826"/>
<keyword evidence="2" id="KW-1185">Reference proteome</keyword>
<proteinExistence type="predicted"/>
<dbReference type="OrthoDB" id="10575828at2759"/>
<accession>A0A4Z2J826</accession>
<protein>
    <submittedName>
        <fullName evidence="1">Uncharacterized protein</fullName>
    </submittedName>
</protein>
<name>A0A4Z2J826_9TELE</name>
<evidence type="ECO:0000313" key="1">
    <source>
        <dbReference type="EMBL" id="TNN85793.1"/>
    </source>
</evidence>
<evidence type="ECO:0000313" key="2">
    <source>
        <dbReference type="Proteomes" id="UP000314294"/>
    </source>
</evidence>
<dbReference type="EMBL" id="SRLO01000019">
    <property type="protein sequence ID" value="TNN85793.1"/>
    <property type="molecule type" value="Genomic_DNA"/>
</dbReference>
<gene>
    <name evidence="1" type="ORF">EYF80_004040</name>
</gene>